<dbReference type="InterPro" id="IPR006527">
    <property type="entry name" value="F-box-assoc_dom_typ1"/>
</dbReference>
<reference evidence="2" key="1">
    <citation type="submission" date="2020-01" db="EMBL/GenBank/DDBJ databases">
        <authorList>
            <person name="Mishra B."/>
        </authorList>
    </citation>
    <scope>NUCLEOTIDE SEQUENCE [LARGE SCALE GENOMIC DNA]</scope>
</reference>
<gene>
    <name evidence="2" type="ORF">MERR_LOCUS38479</name>
</gene>
<feature type="domain" description="F-box associated beta-propeller type 1" evidence="1">
    <location>
        <begin position="1"/>
        <end position="307"/>
    </location>
</feature>
<dbReference type="PANTHER" id="PTHR31672:SF13">
    <property type="entry name" value="F-BOX PROTEIN CPR30-LIKE"/>
    <property type="match status" value="1"/>
</dbReference>
<keyword evidence="3" id="KW-1185">Reference proteome</keyword>
<organism evidence="2 3">
    <name type="scientific">Microthlaspi erraticum</name>
    <dbReference type="NCBI Taxonomy" id="1685480"/>
    <lineage>
        <taxon>Eukaryota</taxon>
        <taxon>Viridiplantae</taxon>
        <taxon>Streptophyta</taxon>
        <taxon>Embryophyta</taxon>
        <taxon>Tracheophyta</taxon>
        <taxon>Spermatophyta</taxon>
        <taxon>Magnoliopsida</taxon>
        <taxon>eudicotyledons</taxon>
        <taxon>Gunneridae</taxon>
        <taxon>Pentapetalae</taxon>
        <taxon>rosids</taxon>
        <taxon>malvids</taxon>
        <taxon>Brassicales</taxon>
        <taxon>Brassicaceae</taxon>
        <taxon>Coluteocarpeae</taxon>
        <taxon>Microthlaspi</taxon>
    </lineage>
</organism>
<dbReference type="OrthoDB" id="1044327at2759"/>
<dbReference type="EMBL" id="CACVBM020001473">
    <property type="protein sequence ID" value="CAA7051244.1"/>
    <property type="molecule type" value="Genomic_DNA"/>
</dbReference>
<protein>
    <recommendedName>
        <fullName evidence="1">F-box associated beta-propeller type 1 domain-containing protein</fullName>
    </recommendedName>
</protein>
<dbReference type="InterPro" id="IPR050796">
    <property type="entry name" value="SCF_F-box_component"/>
</dbReference>
<dbReference type="NCBIfam" id="TIGR01640">
    <property type="entry name" value="F_box_assoc_1"/>
    <property type="match status" value="1"/>
</dbReference>
<evidence type="ECO:0000313" key="2">
    <source>
        <dbReference type="EMBL" id="CAA7051244.1"/>
    </source>
</evidence>
<evidence type="ECO:0000259" key="1">
    <source>
        <dbReference type="Pfam" id="PF07734"/>
    </source>
</evidence>
<comment type="caution">
    <text evidence="2">The sequence shown here is derived from an EMBL/GenBank/DDBJ whole genome shotgun (WGS) entry which is preliminary data.</text>
</comment>
<dbReference type="Pfam" id="PF07734">
    <property type="entry name" value="FBA_1"/>
    <property type="match status" value="1"/>
</dbReference>
<name>A0A6D2KQ83_9BRAS</name>
<evidence type="ECO:0000313" key="3">
    <source>
        <dbReference type="Proteomes" id="UP000467841"/>
    </source>
</evidence>
<dbReference type="PANTHER" id="PTHR31672">
    <property type="entry name" value="BNACNNG10540D PROTEIN"/>
    <property type="match status" value="1"/>
</dbReference>
<accession>A0A6D2KQ83</accession>
<dbReference type="AlphaFoldDB" id="A0A6D2KQ83"/>
<proteinExistence type="predicted"/>
<sequence>MSVNLHGLHDDMDPIIKLNKEFSLTNLHYNLAKLDYFEVFHCNGLLLCTNRDNVHVWNPCTGQTEWIQARSVNSLNQNYALGYEINKLQNYKMLRILHRQTFELEIYEFNSCSWRALDSVTPDFQLERDGISVKGNTYWLASDKELEEDDGEEIDEESNQYFLISFDFTTEIFGPHICLPFTGYLYRDTLSLSSVREEELSVLFQDDVALTLEIWITNNITETNALSWSKFFKIHLNITPPFLNCVSSFFIDEENKVAVCCDDVAGGGVNTIVFIIGENRWTQVDLGVGEGDFFSRLFSYVPSLVQI</sequence>
<dbReference type="InterPro" id="IPR017451">
    <property type="entry name" value="F-box-assoc_interact_dom"/>
</dbReference>
<dbReference type="Proteomes" id="UP000467841">
    <property type="component" value="Unassembled WGS sequence"/>
</dbReference>